<dbReference type="AlphaFoldDB" id="A0A0G1X4I9"/>
<dbReference type="Proteomes" id="UP000033882">
    <property type="component" value="Unassembled WGS sequence"/>
</dbReference>
<name>A0A0G1X4I9_9BACT</name>
<dbReference type="EMBL" id="LCPB01000016">
    <property type="protein sequence ID" value="KKU89335.1"/>
    <property type="molecule type" value="Genomic_DNA"/>
</dbReference>
<keyword evidence="1" id="KW-0732">Signal</keyword>
<evidence type="ECO:0000313" key="2">
    <source>
        <dbReference type="EMBL" id="KKU89335.1"/>
    </source>
</evidence>
<reference evidence="2 3" key="1">
    <citation type="journal article" date="2015" name="Nature">
        <title>rRNA introns, odd ribosomes, and small enigmatic genomes across a large radiation of phyla.</title>
        <authorList>
            <person name="Brown C.T."/>
            <person name="Hug L.A."/>
            <person name="Thomas B.C."/>
            <person name="Sharon I."/>
            <person name="Castelle C.J."/>
            <person name="Singh A."/>
            <person name="Wilkins M.J."/>
            <person name="Williams K.H."/>
            <person name="Banfield J.F."/>
        </authorList>
    </citation>
    <scope>NUCLEOTIDE SEQUENCE [LARGE SCALE GENOMIC DNA]</scope>
</reference>
<dbReference type="PROSITE" id="PS51257">
    <property type="entry name" value="PROKAR_LIPOPROTEIN"/>
    <property type="match status" value="1"/>
</dbReference>
<proteinExistence type="predicted"/>
<feature type="chain" id="PRO_5002540700" evidence="1">
    <location>
        <begin position="21"/>
        <end position="219"/>
    </location>
</feature>
<comment type="caution">
    <text evidence="2">The sequence shown here is derived from an EMBL/GenBank/DDBJ whole genome shotgun (WGS) entry which is preliminary data.</text>
</comment>
<sequence length="219" mass="23470">MKRMFLAVVLGALVALFAGCGDTQYVSTATLPDNGPSGNVYVSSTNFNDGYLQCVDYGQRSVVVNEFAVAVDDVEDGILEFVIPEIYSSRYQELLQENVLHNIRLTQNDIQASPTATSVMPRQASPENGWVDTTYAYIPCGVLIPKGKVVTFRIVADIGWSLLEQIVVTLPDAGTGMFSGGIGSHIVVRGATSGKILHVHGEALGSPVLLFDPFFPGKG</sequence>
<evidence type="ECO:0000256" key="1">
    <source>
        <dbReference type="SAM" id="SignalP"/>
    </source>
</evidence>
<feature type="signal peptide" evidence="1">
    <location>
        <begin position="1"/>
        <end position="20"/>
    </location>
</feature>
<evidence type="ECO:0000313" key="3">
    <source>
        <dbReference type="Proteomes" id="UP000033882"/>
    </source>
</evidence>
<accession>A0A0G1X4I9</accession>
<protein>
    <submittedName>
        <fullName evidence="2">Uncharacterized protein</fullName>
    </submittedName>
</protein>
<organism evidence="2 3">
    <name type="scientific">Candidatus Wolfebacteria bacterium GW2011_GWA2_47_9b</name>
    <dbReference type="NCBI Taxonomy" id="1619005"/>
    <lineage>
        <taxon>Bacteria</taxon>
        <taxon>Candidatus Wolfeibacteriota</taxon>
    </lineage>
</organism>
<gene>
    <name evidence="2" type="ORF">UY19_C0016G0021</name>
</gene>